<dbReference type="Proteomes" id="UP000018731">
    <property type="component" value="Unassembled WGS sequence"/>
</dbReference>
<dbReference type="PRINTS" id="PR00625">
    <property type="entry name" value="JDOMAIN"/>
</dbReference>
<dbReference type="Gene3D" id="1.10.287.110">
    <property type="entry name" value="DnaJ domain"/>
    <property type="match status" value="1"/>
</dbReference>
<dbReference type="SUPFAM" id="SSF46565">
    <property type="entry name" value="Chaperone J-domain"/>
    <property type="match status" value="1"/>
</dbReference>
<keyword evidence="1" id="KW-0143">Chaperone</keyword>
<dbReference type="InterPro" id="IPR001623">
    <property type="entry name" value="DnaJ_domain"/>
</dbReference>
<feature type="compositionally biased region" description="Polar residues" evidence="2">
    <location>
        <begin position="149"/>
        <end position="158"/>
    </location>
</feature>
<dbReference type="STRING" id="1357400.HMPREF2086_00028"/>
<comment type="caution">
    <text evidence="4">The sequence shown here is derived from an EMBL/GenBank/DDBJ whole genome shotgun (WGS) entry which is preliminary data.</text>
</comment>
<name>V8CD94_9HELI</name>
<dbReference type="PANTHER" id="PTHR44145">
    <property type="entry name" value="DNAJ HOMOLOG SUBFAMILY A MEMBER 3, MITOCHONDRIAL"/>
    <property type="match status" value="1"/>
</dbReference>
<protein>
    <recommendedName>
        <fullName evidence="3">J domain-containing protein</fullName>
    </recommendedName>
</protein>
<dbReference type="SMART" id="SM00271">
    <property type="entry name" value="DnaJ"/>
    <property type="match status" value="1"/>
</dbReference>
<evidence type="ECO:0000313" key="5">
    <source>
        <dbReference type="Proteomes" id="UP000018731"/>
    </source>
</evidence>
<keyword evidence="5" id="KW-1185">Reference proteome</keyword>
<feature type="compositionally biased region" description="Low complexity" evidence="2">
    <location>
        <begin position="73"/>
        <end position="86"/>
    </location>
</feature>
<dbReference type="eggNOG" id="COG2214">
    <property type="taxonomic scope" value="Bacteria"/>
</dbReference>
<feature type="compositionally biased region" description="Polar residues" evidence="2">
    <location>
        <begin position="87"/>
        <end position="99"/>
    </location>
</feature>
<dbReference type="InterPro" id="IPR051938">
    <property type="entry name" value="Apopto_cytoskel_mod"/>
</dbReference>
<proteinExistence type="predicted"/>
<dbReference type="Pfam" id="PF00226">
    <property type="entry name" value="DnaJ"/>
    <property type="match status" value="1"/>
</dbReference>
<dbReference type="AlphaFoldDB" id="V8CD94"/>
<sequence length="370" mass="42274">MYITYCDKFVQIELAQGSRLLQKVLEYANKHFSKRYQLSSSLLILDDGERFKKDYLINWTYHATMQSVALTHDTTQTTKTSQEISTPKSNEITETPQNGKKSTKTKQAKDTKAKSSKKAKKSTQEVEVAQKAQTTQISAAEKSPADSIPHNSTNSTNPRHTDDTELAQILSYSHLPIRIKITNPNTLLKRIKVQIHLSNLGQILVRLPENNRVARRYIHALFGSNILYEVDNEFCISAVGYTESMWEGVMELISSRIIHNIALDFEFNSKKSDSSHYAGFGESGEGFETFLTREEYLLRKCYSELNVDFRDDFAKVKKQYLKLAKKFHPDNAQGKDKNTVEVFEERFKRILDAYNTIKASHAPHADKTTA</sequence>
<dbReference type="PATRIC" id="fig|1357400.3.peg.46"/>
<evidence type="ECO:0000259" key="3">
    <source>
        <dbReference type="PROSITE" id="PS50076"/>
    </source>
</evidence>
<dbReference type="PROSITE" id="PS50076">
    <property type="entry name" value="DNAJ_2"/>
    <property type="match status" value="1"/>
</dbReference>
<evidence type="ECO:0000256" key="1">
    <source>
        <dbReference type="ARBA" id="ARBA00023186"/>
    </source>
</evidence>
<accession>V8CD94</accession>
<dbReference type="OrthoDB" id="5333016at2"/>
<evidence type="ECO:0000313" key="4">
    <source>
        <dbReference type="EMBL" id="ETD24696.1"/>
    </source>
</evidence>
<evidence type="ECO:0000256" key="2">
    <source>
        <dbReference type="SAM" id="MobiDB-lite"/>
    </source>
</evidence>
<dbReference type="PANTHER" id="PTHR44145:SF3">
    <property type="entry name" value="DNAJ HOMOLOG SUBFAMILY A MEMBER 3, MITOCHONDRIAL"/>
    <property type="match status" value="1"/>
</dbReference>
<dbReference type="InterPro" id="IPR036869">
    <property type="entry name" value="J_dom_sf"/>
</dbReference>
<gene>
    <name evidence="4" type="ORF">HMPREF2086_00028</name>
</gene>
<feature type="domain" description="J" evidence="3">
    <location>
        <begin position="300"/>
        <end position="362"/>
    </location>
</feature>
<organism evidence="4 5">
    <name type="scientific">Helicobacter macacae MIT 99-5501</name>
    <dbReference type="NCBI Taxonomy" id="1357400"/>
    <lineage>
        <taxon>Bacteria</taxon>
        <taxon>Pseudomonadati</taxon>
        <taxon>Campylobacterota</taxon>
        <taxon>Epsilonproteobacteria</taxon>
        <taxon>Campylobacterales</taxon>
        <taxon>Helicobacteraceae</taxon>
        <taxon>Helicobacter</taxon>
    </lineage>
</organism>
<dbReference type="EMBL" id="AZJI01000001">
    <property type="protein sequence ID" value="ETD24696.1"/>
    <property type="molecule type" value="Genomic_DNA"/>
</dbReference>
<dbReference type="HOGENOM" id="CLU_063644_0_0_7"/>
<reference evidence="4 5" key="1">
    <citation type="journal article" date="2014" name="Genome Announc.">
        <title>Draft genome sequences of six enterohepatic helicobacter species isolated from humans and one from rhesus macaques.</title>
        <authorList>
            <person name="Shen Z."/>
            <person name="Sheh A."/>
            <person name="Young S.K."/>
            <person name="Abouelliel A."/>
            <person name="Ward D.V."/>
            <person name="Earl A.M."/>
            <person name="Fox J.G."/>
        </authorList>
    </citation>
    <scope>NUCLEOTIDE SEQUENCE [LARGE SCALE GENOMIC DNA]</scope>
    <source>
        <strain evidence="4 5">MIT 99-5501</strain>
    </source>
</reference>
<dbReference type="CDD" id="cd06257">
    <property type="entry name" value="DnaJ"/>
    <property type="match status" value="1"/>
</dbReference>
<feature type="region of interest" description="Disordered" evidence="2">
    <location>
        <begin position="73"/>
        <end position="162"/>
    </location>
</feature>